<proteinExistence type="predicted"/>
<feature type="region of interest" description="Disordered" evidence="1">
    <location>
        <begin position="1"/>
        <end position="98"/>
    </location>
</feature>
<dbReference type="KEGG" id="vg:23778127"/>
<organism evidence="2 3">
    <name type="scientific">Simian torque teno virus 32</name>
    <dbReference type="NCBI Taxonomy" id="1619220"/>
    <lineage>
        <taxon>Viruses</taxon>
        <taxon>Monodnaviria</taxon>
        <taxon>Shotokuvirae</taxon>
        <taxon>Commensaviricota</taxon>
        <taxon>Cardeaviricetes</taxon>
        <taxon>Sanitavirales</taxon>
        <taxon>Anelloviridae</taxon>
        <taxon>Alphatorquevirus</taxon>
        <taxon>Alphatorquevirus cerco5</taxon>
    </lineage>
</organism>
<dbReference type="EMBL" id="KP296854">
    <property type="protein sequence ID" value="AJP36573.1"/>
    <property type="molecule type" value="Genomic_DNA"/>
</dbReference>
<accession>A0A0C5I2X9</accession>
<evidence type="ECO:0000256" key="1">
    <source>
        <dbReference type="SAM" id="MobiDB-lite"/>
    </source>
</evidence>
<dbReference type="OrthoDB" id="28584at10239"/>
<reference evidence="2 3" key="1">
    <citation type="submission" date="2014-12" db="EMBL/GenBank/DDBJ databases">
        <title>Local virus extinctions following a host population bottleneck.</title>
        <authorList>
            <person name="Kapusinszky B."/>
            <person name="Mulvaney U."/>
            <person name="Jasinska A.J."/>
            <person name="Deng X."/>
            <person name="Freimer N."/>
            <person name="Delwart E."/>
        </authorList>
    </citation>
    <scope>NUCLEOTIDE SEQUENCE [LARGE SCALE GENOMIC DNA]</scope>
    <source>
        <strain evidence="2">VGA00154.2</strain>
    </source>
</reference>
<protein>
    <submittedName>
        <fullName evidence="2">ORF4</fullName>
    </submittedName>
</protein>
<dbReference type="GeneID" id="23778127"/>
<dbReference type="RefSeq" id="YP_009126949.1">
    <property type="nucleotide sequence ID" value="NC_026664.1"/>
</dbReference>
<evidence type="ECO:0000313" key="3">
    <source>
        <dbReference type="Proteomes" id="UP000149493"/>
    </source>
</evidence>
<sequence>MEDARRASPPLCKKKLVFLGHGRGQPPAGVATEKKTQNAEQRGGPGVPGPPPAARAAAGAVPPRPTPATATAPKKTPKSPRRDLAEAGPNRGPPTARPPAIVIHRGSHTVSMFHENPQVSYNNQREYNQFELDTERELAQAFMRYPRIRPRPYEVPYYPWVYHSVSTRTEFPKVSFALRFNPFSIN</sequence>
<feature type="compositionally biased region" description="Low complexity" evidence="1">
    <location>
        <begin position="54"/>
        <end position="74"/>
    </location>
</feature>
<evidence type="ECO:0000313" key="2">
    <source>
        <dbReference type="EMBL" id="AJP36573.1"/>
    </source>
</evidence>
<keyword evidence="3" id="KW-1185">Reference proteome</keyword>
<dbReference type="Proteomes" id="UP000149493">
    <property type="component" value="Segment"/>
</dbReference>
<name>A0A0C5I2X9_9VIRU</name>